<dbReference type="RefSeq" id="WP_088484747.1">
    <property type="nucleotide sequence ID" value="NZ_NISI01000007.1"/>
</dbReference>
<evidence type="ECO:0000256" key="4">
    <source>
        <dbReference type="ARBA" id="ARBA00022741"/>
    </source>
</evidence>
<comment type="similarity">
    <text evidence="1">Belongs to the ABC transporter superfamily.</text>
</comment>
<dbReference type="AlphaFoldDB" id="A0A254N448"/>
<keyword evidence="2" id="KW-0813">Transport</keyword>
<protein>
    <submittedName>
        <fullName evidence="8">ABC transporter ATP-binding protein</fullName>
    </submittedName>
</protein>
<keyword evidence="6" id="KW-0029">Amino-acid transport</keyword>
<dbReference type="InterPro" id="IPR017871">
    <property type="entry name" value="ABC_transporter-like_CS"/>
</dbReference>
<dbReference type="GO" id="GO:0015658">
    <property type="term" value="F:branched-chain amino acid transmembrane transporter activity"/>
    <property type="evidence" value="ECO:0007669"/>
    <property type="project" value="TreeGrafter"/>
</dbReference>
<evidence type="ECO:0000256" key="3">
    <source>
        <dbReference type="ARBA" id="ARBA00022475"/>
    </source>
</evidence>
<name>A0A254N448_9BURK</name>
<dbReference type="Gene3D" id="3.40.50.300">
    <property type="entry name" value="P-loop containing nucleotide triphosphate hydrolases"/>
    <property type="match status" value="1"/>
</dbReference>
<evidence type="ECO:0000313" key="8">
    <source>
        <dbReference type="EMBL" id="OWR02859.1"/>
    </source>
</evidence>
<organism evidence="8 9">
    <name type="scientific">Roseateles puraquae</name>
    <dbReference type="NCBI Taxonomy" id="431059"/>
    <lineage>
        <taxon>Bacteria</taxon>
        <taxon>Pseudomonadati</taxon>
        <taxon>Pseudomonadota</taxon>
        <taxon>Betaproteobacteria</taxon>
        <taxon>Burkholderiales</taxon>
        <taxon>Sphaerotilaceae</taxon>
        <taxon>Roseateles</taxon>
    </lineage>
</organism>
<dbReference type="PANTHER" id="PTHR43820">
    <property type="entry name" value="HIGH-AFFINITY BRANCHED-CHAIN AMINO ACID TRANSPORT ATP-BINDING PROTEIN LIVF"/>
    <property type="match status" value="1"/>
</dbReference>
<evidence type="ECO:0000256" key="6">
    <source>
        <dbReference type="ARBA" id="ARBA00022970"/>
    </source>
</evidence>
<comment type="caution">
    <text evidence="8">The sequence shown here is derived from an EMBL/GenBank/DDBJ whole genome shotgun (WGS) entry which is preliminary data.</text>
</comment>
<keyword evidence="3" id="KW-0472">Membrane</keyword>
<feature type="domain" description="ABC transporter" evidence="7">
    <location>
        <begin position="2"/>
        <end position="235"/>
    </location>
</feature>
<dbReference type="PANTHER" id="PTHR43820:SF4">
    <property type="entry name" value="HIGH-AFFINITY BRANCHED-CHAIN AMINO ACID TRANSPORT ATP-BINDING PROTEIN LIVF"/>
    <property type="match status" value="1"/>
</dbReference>
<dbReference type="SMART" id="SM00382">
    <property type="entry name" value="AAA"/>
    <property type="match status" value="1"/>
</dbReference>
<dbReference type="Pfam" id="PF00005">
    <property type="entry name" value="ABC_tran"/>
    <property type="match status" value="1"/>
</dbReference>
<dbReference type="InterPro" id="IPR052156">
    <property type="entry name" value="BCAA_Transport_ATP-bd_LivF"/>
</dbReference>
<dbReference type="PROSITE" id="PS50893">
    <property type="entry name" value="ABC_TRANSPORTER_2"/>
    <property type="match status" value="1"/>
</dbReference>
<dbReference type="PROSITE" id="PS00211">
    <property type="entry name" value="ABC_TRANSPORTER_1"/>
    <property type="match status" value="1"/>
</dbReference>
<evidence type="ECO:0000313" key="9">
    <source>
        <dbReference type="Proteomes" id="UP000197446"/>
    </source>
</evidence>
<dbReference type="EMBL" id="NISI01000007">
    <property type="protein sequence ID" value="OWR02859.1"/>
    <property type="molecule type" value="Genomic_DNA"/>
</dbReference>
<accession>A0A254N448</accession>
<keyword evidence="9" id="KW-1185">Reference proteome</keyword>
<dbReference type="InterPro" id="IPR027417">
    <property type="entry name" value="P-loop_NTPase"/>
</dbReference>
<dbReference type="SUPFAM" id="SSF52540">
    <property type="entry name" value="P-loop containing nucleoside triphosphate hydrolases"/>
    <property type="match status" value="1"/>
</dbReference>
<dbReference type="GO" id="GO:0005524">
    <property type="term" value="F:ATP binding"/>
    <property type="evidence" value="ECO:0007669"/>
    <property type="project" value="UniProtKB-KW"/>
</dbReference>
<evidence type="ECO:0000259" key="7">
    <source>
        <dbReference type="PROSITE" id="PS50893"/>
    </source>
</evidence>
<sequence>MLELKDVHTHYGLSHVLQGISLSVGSGEVVGLFGRNGVGKTTVIKTIAGWVRPSRGALHFDGEDMTGAAPEQVCRRGIGLVPEDRRIFPGLTVEENLKLGLLQAPRRSRAESRSKLEQIYQRFPRLAERRRQMGTTLSGGEQQMLAMARVLAGAPKLLLIDEPTEGLAPMIVDELFELMAGLARDGIPIVLVEQNVQRAIALTQRYYLIERGQVTAQGDSTNAAHRADLLEKLSV</sequence>
<dbReference type="GO" id="GO:0016887">
    <property type="term" value="F:ATP hydrolysis activity"/>
    <property type="evidence" value="ECO:0007669"/>
    <property type="project" value="InterPro"/>
</dbReference>
<dbReference type="CDD" id="cd03224">
    <property type="entry name" value="ABC_TM1139_LivF_branched"/>
    <property type="match status" value="1"/>
</dbReference>
<keyword evidence="3" id="KW-1003">Cell membrane</keyword>
<evidence type="ECO:0000256" key="5">
    <source>
        <dbReference type="ARBA" id="ARBA00022840"/>
    </source>
</evidence>
<dbReference type="InterPro" id="IPR003439">
    <property type="entry name" value="ABC_transporter-like_ATP-bd"/>
</dbReference>
<keyword evidence="5 8" id="KW-0067">ATP-binding</keyword>
<reference evidence="8 9" key="1">
    <citation type="journal article" date="2007" name="Int. J. Syst. Evol. Microbiol.">
        <title>Description of Pelomonas aquatica sp. nov. and Pelomonas puraquae sp. nov., isolated from industrial and haemodialysis water.</title>
        <authorList>
            <person name="Gomila M."/>
            <person name="Bowien B."/>
            <person name="Falsen E."/>
            <person name="Moore E.R."/>
            <person name="Lalucat J."/>
        </authorList>
    </citation>
    <scope>NUCLEOTIDE SEQUENCE [LARGE SCALE GENOMIC DNA]</scope>
    <source>
        <strain evidence="8 9">CCUG 52769</strain>
    </source>
</reference>
<proteinExistence type="inferred from homology"/>
<gene>
    <name evidence="8" type="ORF">CDO81_18770</name>
</gene>
<keyword evidence="4" id="KW-0547">Nucleotide-binding</keyword>
<dbReference type="OrthoDB" id="9776369at2"/>
<dbReference type="GO" id="GO:0015807">
    <property type="term" value="P:L-amino acid transport"/>
    <property type="evidence" value="ECO:0007669"/>
    <property type="project" value="TreeGrafter"/>
</dbReference>
<dbReference type="InterPro" id="IPR003593">
    <property type="entry name" value="AAA+_ATPase"/>
</dbReference>
<evidence type="ECO:0000256" key="1">
    <source>
        <dbReference type="ARBA" id="ARBA00005417"/>
    </source>
</evidence>
<evidence type="ECO:0000256" key="2">
    <source>
        <dbReference type="ARBA" id="ARBA00022448"/>
    </source>
</evidence>
<dbReference type="Proteomes" id="UP000197446">
    <property type="component" value="Unassembled WGS sequence"/>
</dbReference>